<dbReference type="Pfam" id="PF02561">
    <property type="entry name" value="FliS"/>
    <property type="match status" value="1"/>
</dbReference>
<evidence type="ECO:0000313" key="7">
    <source>
        <dbReference type="EMBL" id="OCX69788.1"/>
    </source>
</evidence>
<evidence type="ECO:0000313" key="9">
    <source>
        <dbReference type="Proteomes" id="UP000094893"/>
    </source>
</evidence>
<keyword evidence="10" id="KW-1185">Reference proteome</keyword>
<keyword evidence="3 6" id="KW-0963">Cytoplasm</keyword>
<evidence type="ECO:0000256" key="3">
    <source>
        <dbReference type="ARBA" id="ARBA00022490"/>
    </source>
</evidence>
<sequence>MSVATAAAMQAYKQVGNQGISSDRLVLLGLEGILEYIRRARLAIQTKDLSVKADSMDKAYQLTAHLLASVNFEQGGEIAKNLDSLYRFLLNQLAQANIFDDLQALDACQPVLVDLRDAWRGLLGHS</sequence>
<comment type="similarity">
    <text evidence="2 6">Belongs to the FliS family.</text>
</comment>
<dbReference type="eggNOG" id="COG1516">
    <property type="taxonomic scope" value="Bacteria"/>
</dbReference>
<dbReference type="OrthoDB" id="1524959at2"/>
<accession>A0A1C2I1A3</accession>
<dbReference type="EMBL" id="LWSA01000031">
    <property type="protein sequence ID" value="OCX76012.1"/>
    <property type="molecule type" value="Genomic_DNA"/>
</dbReference>
<gene>
    <name evidence="7" type="ORF">A6M23_14945</name>
    <name evidence="8" type="ORF">A6P07_03795</name>
</gene>
<evidence type="ECO:0000256" key="5">
    <source>
        <dbReference type="ARBA" id="ARBA00023186"/>
    </source>
</evidence>
<evidence type="ECO:0000313" key="10">
    <source>
        <dbReference type="Proteomes" id="UP000095008"/>
    </source>
</evidence>
<name>A0A1C2I1A3_ACITH</name>
<dbReference type="GO" id="GO:0071973">
    <property type="term" value="P:bacterial-type flagellum-dependent cell motility"/>
    <property type="evidence" value="ECO:0007669"/>
    <property type="project" value="TreeGrafter"/>
</dbReference>
<evidence type="ECO:0000256" key="6">
    <source>
        <dbReference type="PIRNR" id="PIRNR039090"/>
    </source>
</evidence>
<dbReference type="AlphaFoldDB" id="A0A1C2I1A3"/>
<dbReference type="PANTHER" id="PTHR34773">
    <property type="entry name" value="FLAGELLAR SECRETION CHAPERONE FLIS"/>
    <property type="match status" value="1"/>
</dbReference>
<reference evidence="7 9" key="1">
    <citation type="journal article" date="2016" name="Int. J. Mol. Sci.">
        <title>Comparative genomics of the extreme acidophile Acidithiobacillus thiooxidans reveals intraspecific divergence and niche adaptation.</title>
        <authorList>
            <person name="Zhang X."/>
            <person name="Feng X."/>
            <person name="Tao J."/>
            <person name="Ma L."/>
            <person name="Xiao Y."/>
            <person name="Liang Y."/>
            <person name="Liu X."/>
            <person name="Yin H."/>
        </authorList>
    </citation>
    <scope>NUCLEOTIDE SEQUENCE [LARGE SCALE GENOMIC DNA]</scope>
    <source>
        <strain evidence="8 9">A02</strain>
        <strain evidence="7">DXS-W</strain>
    </source>
</reference>
<dbReference type="NCBIfam" id="TIGR00208">
    <property type="entry name" value="fliS"/>
    <property type="match status" value="1"/>
</dbReference>
<dbReference type="GO" id="GO:0044780">
    <property type="term" value="P:bacterial-type flagellum assembly"/>
    <property type="evidence" value="ECO:0007669"/>
    <property type="project" value="InterPro"/>
</dbReference>
<dbReference type="InterPro" id="IPR036584">
    <property type="entry name" value="FliS_sf"/>
</dbReference>
<keyword evidence="4 6" id="KW-1005">Bacterial flagellum biogenesis</keyword>
<organism evidence="7 10">
    <name type="scientific">Acidithiobacillus thiooxidans</name>
    <name type="common">Thiobacillus thiooxidans</name>
    <dbReference type="NCBI Taxonomy" id="930"/>
    <lineage>
        <taxon>Bacteria</taxon>
        <taxon>Pseudomonadati</taxon>
        <taxon>Pseudomonadota</taxon>
        <taxon>Acidithiobacillia</taxon>
        <taxon>Acidithiobacillales</taxon>
        <taxon>Acidithiobacillaceae</taxon>
        <taxon>Acidithiobacillus</taxon>
    </lineage>
</organism>
<dbReference type="PIRSF" id="PIRSF039090">
    <property type="entry name" value="Flis"/>
    <property type="match status" value="1"/>
</dbReference>
<dbReference type="SUPFAM" id="SSF101116">
    <property type="entry name" value="Flagellar export chaperone FliS"/>
    <property type="match status" value="1"/>
</dbReference>
<dbReference type="EMBL" id="LWRY01000192">
    <property type="protein sequence ID" value="OCX69788.1"/>
    <property type="molecule type" value="Genomic_DNA"/>
</dbReference>
<dbReference type="PANTHER" id="PTHR34773:SF1">
    <property type="entry name" value="FLAGELLAR SECRETION CHAPERONE FLIS"/>
    <property type="match status" value="1"/>
</dbReference>
<dbReference type="GeneID" id="60695601"/>
<keyword evidence="7" id="KW-0969">Cilium</keyword>
<dbReference type="RefSeq" id="WP_024892694.1">
    <property type="nucleotide sequence ID" value="NZ_DAIAWO010000137.1"/>
</dbReference>
<dbReference type="Proteomes" id="UP000094893">
    <property type="component" value="Unassembled WGS sequence"/>
</dbReference>
<dbReference type="STRING" id="930.GCA_002079865_03294"/>
<dbReference type="InterPro" id="IPR003713">
    <property type="entry name" value="FliS"/>
</dbReference>
<keyword evidence="7" id="KW-0282">Flagellum</keyword>
<dbReference type="GO" id="GO:0005829">
    <property type="term" value="C:cytosol"/>
    <property type="evidence" value="ECO:0007669"/>
    <property type="project" value="UniProtKB-SubCell"/>
</dbReference>
<comment type="subcellular location">
    <subcellularLocation>
        <location evidence="1 6">Cytoplasm</location>
        <location evidence="1 6">Cytosol</location>
    </subcellularLocation>
</comment>
<evidence type="ECO:0000256" key="2">
    <source>
        <dbReference type="ARBA" id="ARBA00008787"/>
    </source>
</evidence>
<proteinExistence type="inferred from homology"/>
<keyword evidence="7" id="KW-0966">Cell projection</keyword>
<keyword evidence="5" id="KW-0143">Chaperone</keyword>
<evidence type="ECO:0000256" key="4">
    <source>
        <dbReference type="ARBA" id="ARBA00022795"/>
    </source>
</evidence>
<dbReference type="Proteomes" id="UP000095008">
    <property type="component" value="Unassembled WGS sequence"/>
</dbReference>
<evidence type="ECO:0000313" key="8">
    <source>
        <dbReference type="EMBL" id="OCX76012.1"/>
    </source>
</evidence>
<dbReference type="Gene3D" id="1.20.120.340">
    <property type="entry name" value="Flagellar protein FliS"/>
    <property type="match status" value="1"/>
</dbReference>
<evidence type="ECO:0000256" key="1">
    <source>
        <dbReference type="ARBA" id="ARBA00004514"/>
    </source>
</evidence>
<comment type="caution">
    <text evidence="7">The sequence shown here is derived from an EMBL/GenBank/DDBJ whole genome shotgun (WGS) entry which is preliminary data.</text>
</comment>
<protein>
    <recommendedName>
        <fullName evidence="6">Flagellar secretion chaperone FliS</fullName>
    </recommendedName>
</protein>
<dbReference type="CDD" id="cd16098">
    <property type="entry name" value="FliS"/>
    <property type="match status" value="1"/>
</dbReference>